<reference evidence="2" key="1">
    <citation type="submission" date="2022-11" db="UniProtKB">
        <authorList>
            <consortium name="WormBaseParasite"/>
        </authorList>
    </citation>
    <scope>IDENTIFICATION</scope>
</reference>
<name>A0A914YKB5_9BILA</name>
<protein>
    <submittedName>
        <fullName evidence="2">Uncharacterized protein</fullName>
    </submittedName>
</protein>
<accession>A0A914YKB5</accession>
<evidence type="ECO:0000313" key="2">
    <source>
        <dbReference type="WBParaSite" id="PSU_v2.g17750.t1"/>
    </source>
</evidence>
<sequence>MDPVSVLEFEFLYQTSYQYPPQMIKRLPANLLISEAKNAAKSAHQFANSNPIKALQEAILAQWMLKHVVKNCIDARMEAVFKETQTNVSWIITRQKDILKFFVQ</sequence>
<dbReference type="Proteomes" id="UP000887577">
    <property type="component" value="Unplaced"/>
</dbReference>
<dbReference type="WBParaSite" id="PSU_v2.g17750.t1">
    <property type="protein sequence ID" value="PSU_v2.g17750.t1"/>
    <property type="gene ID" value="PSU_v2.g17750"/>
</dbReference>
<dbReference type="AlphaFoldDB" id="A0A914YKB5"/>
<organism evidence="1 2">
    <name type="scientific">Panagrolaimus superbus</name>
    <dbReference type="NCBI Taxonomy" id="310955"/>
    <lineage>
        <taxon>Eukaryota</taxon>
        <taxon>Metazoa</taxon>
        <taxon>Ecdysozoa</taxon>
        <taxon>Nematoda</taxon>
        <taxon>Chromadorea</taxon>
        <taxon>Rhabditida</taxon>
        <taxon>Tylenchina</taxon>
        <taxon>Panagrolaimomorpha</taxon>
        <taxon>Panagrolaimoidea</taxon>
        <taxon>Panagrolaimidae</taxon>
        <taxon>Panagrolaimus</taxon>
    </lineage>
</organism>
<keyword evidence="1" id="KW-1185">Reference proteome</keyword>
<proteinExistence type="predicted"/>
<evidence type="ECO:0000313" key="1">
    <source>
        <dbReference type="Proteomes" id="UP000887577"/>
    </source>
</evidence>